<accession>A0AAU0PYZ2</accession>
<reference evidence="3 4" key="1">
    <citation type="submission" date="2023-10" db="EMBL/GenBank/DDBJ databases">
        <title>complete genome sequence of Corynebacterium pseudokroppenstedtii P15-C1.</title>
        <authorList>
            <person name="Bruggemann H."/>
            <person name="Poehlein A."/>
        </authorList>
    </citation>
    <scope>NUCLEOTIDE SEQUENCE [LARGE SCALE GENOMIC DNA]</scope>
    <source>
        <strain evidence="3 4">P15_C1</strain>
    </source>
</reference>
<feature type="region of interest" description="Disordered" evidence="1">
    <location>
        <begin position="1"/>
        <end position="125"/>
    </location>
</feature>
<dbReference type="Proteomes" id="UP001174314">
    <property type="component" value="Chromosome"/>
</dbReference>
<organism evidence="3 4">
    <name type="scientific">Corynebacterium pseudokroppenstedtii</name>
    <dbReference type="NCBI Taxonomy" id="2804917"/>
    <lineage>
        <taxon>Bacteria</taxon>
        <taxon>Bacillati</taxon>
        <taxon>Actinomycetota</taxon>
        <taxon>Actinomycetes</taxon>
        <taxon>Mycobacteriales</taxon>
        <taxon>Corynebacteriaceae</taxon>
        <taxon>Corynebacterium</taxon>
    </lineage>
</organism>
<feature type="compositionally biased region" description="Basic and acidic residues" evidence="1">
    <location>
        <begin position="1"/>
        <end position="12"/>
    </location>
</feature>
<evidence type="ECO:0000313" key="4">
    <source>
        <dbReference type="Proteomes" id="UP001174314"/>
    </source>
</evidence>
<evidence type="ECO:0000313" key="3">
    <source>
        <dbReference type="EMBL" id="WPF24746.1"/>
    </source>
</evidence>
<feature type="transmembrane region" description="Helical" evidence="2">
    <location>
        <begin position="173"/>
        <end position="197"/>
    </location>
</feature>
<name>A0AAU0PYZ2_9CORY</name>
<keyword evidence="4" id="KW-1185">Reference proteome</keyword>
<evidence type="ECO:0000256" key="2">
    <source>
        <dbReference type="SAM" id="Phobius"/>
    </source>
</evidence>
<keyword evidence="2" id="KW-0812">Transmembrane</keyword>
<feature type="compositionally biased region" description="Low complexity" evidence="1">
    <location>
        <begin position="77"/>
        <end position="96"/>
    </location>
</feature>
<keyword evidence="2" id="KW-1133">Transmembrane helix</keyword>
<gene>
    <name evidence="3" type="ORF">Q0N40_09475</name>
</gene>
<dbReference type="EMBL" id="CP137757">
    <property type="protein sequence ID" value="WPF24746.1"/>
    <property type="molecule type" value="Genomic_DNA"/>
</dbReference>
<dbReference type="RefSeq" id="WP_204087567.1">
    <property type="nucleotide sequence ID" value="NZ_CP137757.1"/>
</dbReference>
<feature type="compositionally biased region" description="Basic and acidic residues" evidence="1">
    <location>
        <begin position="47"/>
        <end position="76"/>
    </location>
</feature>
<dbReference type="AlphaFoldDB" id="A0AAU0PYZ2"/>
<evidence type="ECO:0000256" key="1">
    <source>
        <dbReference type="SAM" id="MobiDB-lite"/>
    </source>
</evidence>
<keyword evidence="2" id="KW-0472">Membrane</keyword>
<feature type="compositionally biased region" description="Low complexity" evidence="1">
    <location>
        <begin position="30"/>
        <end position="41"/>
    </location>
</feature>
<protein>
    <submittedName>
        <fullName evidence="3">DUF6286 domain-containing protein</fullName>
    </submittedName>
</protein>
<proteinExistence type="predicted"/>
<feature type="transmembrane region" description="Helical" evidence="2">
    <location>
        <begin position="131"/>
        <end position="153"/>
    </location>
</feature>
<dbReference type="KEGG" id="cpsk:Q0N40_09475"/>
<sequence length="293" mass="31161">MAKHQLKPEHEPTSGNAQAGIGQSRADNPAGKAAKSANGKGTTSGKAETKADSKVAETKADAKNADAKTEAKKADSKAGATPASTKKADSTKAAPADAKKADAPTQSTTPSWKKLSFRPAKEPRKSPRARGWMFILGLVFLAGGAVGIRELLLETDTISGPSWLQPIIDWLSHAHWVQMFLIIAVIALILGLIILIASLRPRTKTHILIDNEASLWMRPVDIARACSARAKDQRGVLNATTVATAKRVTVTVTGDPDDPGLSDRVHKACRPVVQAVSSQPDLKVRLARPRSDQ</sequence>